<gene>
    <name evidence="2" type="ORF">FBY41_4548</name>
</gene>
<evidence type="ECO:0000313" key="2">
    <source>
        <dbReference type="EMBL" id="TQM55220.1"/>
    </source>
</evidence>
<evidence type="ECO:0000313" key="3">
    <source>
        <dbReference type="Proteomes" id="UP000316747"/>
    </source>
</evidence>
<dbReference type="AlphaFoldDB" id="A0A543HA85"/>
<protein>
    <submittedName>
        <fullName evidence="2">Uncharacterized protein</fullName>
    </submittedName>
</protein>
<organism evidence="2 3">
    <name type="scientific">Humibacillus xanthopallidus</name>
    <dbReference type="NCBI Taxonomy" id="412689"/>
    <lineage>
        <taxon>Bacteria</taxon>
        <taxon>Bacillati</taxon>
        <taxon>Actinomycetota</taxon>
        <taxon>Actinomycetes</taxon>
        <taxon>Micrococcales</taxon>
        <taxon>Intrasporangiaceae</taxon>
        <taxon>Humibacillus</taxon>
    </lineage>
</organism>
<feature type="region of interest" description="Disordered" evidence="1">
    <location>
        <begin position="50"/>
        <end position="104"/>
    </location>
</feature>
<dbReference type="RefSeq" id="WP_141847415.1">
    <property type="nucleotide sequence ID" value="NZ_VFPM01000005.1"/>
</dbReference>
<feature type="compositionally biased region" description="Pro residues" evidence="1">
    <location>
        <begin position="53"/>
        <end position="68"/>
    </location>
</feature>
<keyword evidence="3" id="KW-1185">Reference proteome</keyword>
<sequence length="104" mass="11094">MTGEIIDSVVPGLAEEVDGIDTDEAFFELVCADDDLLRAEFEAIVAASWVGPPDRPTPVPSPRPPGPRPAMVELPPTANLPLMEPEPSGPGDGQRGRERSPPRQ</sequence>
<reference evidence="2 3" key="1">
    <citation type="submission" date="2019-06" db="EMBL/GenBank/DDBJ databases">
        <title>Genome sequencing of plant associated microbes to promote plant fitness in Sorghum bicolor and Oryza sativa.</title>
        <authorList>
            <person name="Coleman-Derr D."/>
        </authorList>
    </citation>
    <scope>NUCLEOTIDE SEQUENCE [LARGE SCALE GENOMIC DNA]</scope>
    <source>
        <strain evidence="2 3">KV-663</strain>
    </source>
</reference>
<comment type="caution">
    <text evidence="2">The sequence shown here is derived from an EMBL/GenBank/DDBJ whole genome shotgun (WGS) entry which is preliminary data.</text>
</comment>
<name>A0A543HA85_9MICO</name>
<evidence type="ECO:0000256" key="1">
    <source>
        <dbReference type="SAM" id="MobiDB-lite"/>
    </source>
</evidence>
<proteinExistence type="predicted"/>
<dbReference type="EMBL" id="VFPM01000005">
    <property type="protein sequence ID" value="TQM55220.1"/>
    <property type="molecule type" value="Genomic_DNA"/>
</dbReference>
<accession>A0A543HA85</accession>
<feature type="compositionally biased region" description="Basic and acidic residues" evidence="1">
    <location>
        <begin position="94"/>
        <end position="104"/>
    </location>
</feature>
<dbReference type="Proteomes" id="UP000316747">
    <property type="component" value="Unassembled WGS sequence"/>
</dbReference>
<dbReference type="OrthoDB" id="3298746at2"/>